<dbReference type="Proteomes" id="UP000183988">
    <property type="component" value="Unassembled WGS sequence"/>
</dbReference>
<organism evidence="7 8">
    <name type="scientific">Ornithinibacillus halophilus</name>
    <dbReference type="NCBI Taxonomy" id="930117"/>
    <lineage>
        <taxon>Bacteria</taxon>
        <taxon>Bacillati</taxon>
        <taxon>Bacillota</taxon>
        <taxon>Bacilli</taxon>
        <taxon>Bacillales</taxon>
        <taxon>Bacillaceae</taxon>
        <taxon>Ornithinibacillus</taxon>
    </lineage>
</organism>
<evidence type="ECO:0000256" key="6">
    <source>
        <dbReference type="SAM" id="Phobius"/>
    </source>
</evidence>
<keyword evidence="2" id="KW-1003">Cell membrane</keyword>
<feature type="transmembrane region" description="Helical" evidence="6">
    <location>
        <begin position="197"/>
        <end position="217"/>
    </location>
</feature>
<evidence type="ECO:0000256" key="3">
    <source>
        <dbReference type="ARBA" id="ARBA00022692"/>
    </source>
</evidence>
<feature type="transmembrane region" description="Helical" evidence="6">
    <location>
        <begin position="374"/>
        <end position="394"/>
    </location>
</feature>
<dbReference type="RefSeq" id="WP_072888506.1">
    <property type="nucleotide sequence ID" value="NZ_FQVW01000005.1"/>
</dbReference>
<feature type="transmembrane region" description="Helical" evidence="6">
    <location>
        <begin position="173"/>
        <end position="191"/>
    </location>
</feature>
<reference evidence="7 8" key="1">
    <citation type="submission" date="2016-11" db="EMBL/GenBank/DDBJ databases">
        <authorList>
            <person name="Jaros S."/>
            <person name="Januszkiewicz K."/>
            <person name="Wedrychowicz H."/>
        </authorList>
    </citation>
    <scope>NUCLEOTIDE SEQUENCE [LARGE SCALE GENOMIC DNA]</scope>
    <source>
        <strain evidence="7 8">IBRC-M 10683</strain>
    </source>
</reference>
<evidence type="ECO:0000256" key="1">
    <source>
        <dbReference type="ARBA" id="ARBA00004651"/>
    </source>
</evidence>
<evidence type="ECO:0000313" key="7">
    <source>
        <dbReference type="EMBL" id="SHF80646.1"/>
    </source>
</evidence>
<dbReference type="PANTHER" id="PTHR30250">
    <property type="entry name" value="PST FAMILY PREDICTED COLANIC ACID TRANSPORTER"/>
    <property type="match status" value="1"/>
</dbReference>
<feature type="transmembrane region" description="Helical" evidence="6">
    <location>
        <begin position="298"/>
        <end position="321"/>
    </location>
</feature>
<feature type="transmembrane region" description="Helical" evidence="6">
    <location>
        <begin position="406"/>
        <end position="424"/>
    </location>
</feature>
<feature type="transmembrane region" description="Helical" evidence="6">
    <location>
        <begin position="430"/>
        <end position="448"/>
    </location>
</feature>
<evidence type="ECO:0000313" key="8">
    <source>
        <dbReference type="Proteomes" id="UP000183988"/>
    </source>
</evidence>
<keyword evidence="8" id="KW-1185">Reference proteome</keyword>
<dbReference type="GO" id="GO:0005886">
    <property type="term" value="C:plasma membrane"/>
    <property type="evidence" value="ECO:0007669"/>
    <property type="project" value="UniProtKB-SubCell"/>
</dbReference>
<proteinExistence type="predicted"/>
<feature type="transmembrane region" description="Helical" evidence="6">
    <location>
        <begin position="246"/>
        <end position="266"/>
    </location>
</feature>
<feature type="transmembrane region" description="Helical" evidence="6">
    <location>
        <begin position="91"/>
        <end position="111"/>
    </location>
</feature>
<dbReference type="InterPro" id="IPR002797">
    <property type="entry name" value="Polysacc_synth"/>
</dbReference>
<dbReference type="PANTHER" id="PTHR30250:SF21">
    <property type="entry name" value="LIPID II FLIPPASE MURJ"/>
    <property type="match status" value="1"/>
</dbReference>
<keyword evidence="3 6" id="KW-0812">Transmembrane</keyword>
<dbReference type="AlphaFoldDB" id="A0A1M5EN87"/>
<sequence>MSKSTMVRGALLLTSATFLTKFLGMIYVIPFNAMIGEEGGALFQYAYIPYSILITLSTIGLPSAVSKFVSKYNSLEDYYTGLRMFKVGMKIMAVTGILAFLILFFGAESLAKIMLADADIVNNSVEDVTMVIRMVSIALIIIPSMSIFRGFFQGNESMGPTAVSQVVEQIVRIIFLLTAVFLIINVFNGTIATAVGFATFAAFIGAIASYTVLLYFWRKRKPYIDKKIAQQTRTSDLTTKDLATELLSYAGPFVFFAIAIPLVQLVDTVTFNRAMIKIGQGDVTEMMLGTINFTSHKLVIMPATLASGLSIALLPVITSSFTKQNGQALKDQINQAIQIIIVLVIPASLGITLLSDEVYGSLFGMGKLDTTSSILAWYAPVAVLFALSSVTAIIMQGINQQNTAVIHLFIGILAKVLLNTQFIYMFGAKGSIYATALAFAIPVLLNLWKIKKTVDLPIKPLIKRTMLVGIFVTFMAIAIWIIKFVLGLLVAYEESRFGLSIMLVLGVMFGGLTYLWFAYKSTLLERVLGERVRVLERIFGK</sequence>
<feature type="transmembrane region" description="Helical" evidence="6">
    <location>
        <begin position="333"/>
        <end position="354"/>
    </location>
</feature>
<dbReference type="InterPro" id="IPR050833">
    <property type="entry name" value="Poly_Biosynth_Transport"/>
</dbReference>
<evidence type="ECO:0000256" key="4">
    <source>
        <dbReference type="ARBA" id="ARBA00022989"/>
    </source>
</evidence>
<feature type="transmembrane region" description="Helical" evidence="6">
    <location>
        <begin position="497"/>
        <end position="517"/>
    </location>
</feature>
<feature type="transmembrane region" description="Helical" evidence="6">
    <location>
        <begin position="131"/>
        <end position="152"/>
    </location>
</feature>
<dbReference type="CDD" id="cd13124">
    <property type="entry name" value="MATE_SpoVB_like"/>
    <property type="match status" value="1"/>
</dbReference>
<dbReference type="Pfam" id="PF01943">
    <property type="entry name" value="Polysacc_synt"/>
    <property type="match status" value="1"/>
</dbReference>
<feature type="transmembrane region" description="Helical" evidence="6">
    <location>
        <begin position="468"/>
        <end position="491"/>
    </location>
</feature>
<keyword evidence="5 6" id="KW-0472">Membrane</keyword>
<feature type="transmembrane region" description="Helical" evidence="6">
    <location>
        <begin position="48"/>
        <end position="70"/>
    </location>
</feature>
<dbReference type="EMBL" id="FQVW01000005">
    <property type="protein sequence ID" value="SHF80646.1"/>
    <property type="molecule type" value="Genomic_DNA"/>
</dbReference>
<evidence type="ECO:0000256" key="2">
    <source>
        <dbReference type="ARBA" id="ARBA00022475"/>
    </source>
</evidence>
<protein>
    <submittedName>
        <fullName evidence="7">Membrane protein involved in the export of O-antigen and teichoic acid</fullName>
    </submittedName>
</protein>
<gene>
    <name evidence="7" type="ORF">SAMN05216225_100592</name>
</gene>
<dbReference type="OrthoDB" id="9775950at2"/>
<dbReference type="PIRSF" id="PIRSF038958">
    <property type="entry name" value="PG_synth_SpoVB"/>
    <property type="match status" value="1"/>
</dbReference>
<evidence type="ECO:0000256" key="5">
    <source>
        <dbReference type="ARBA" id="ARBA00023136"/>
    </source>
</evidence>
<comment type="subcellular location">
    <subcellularLocation>
        <location evidence="1">Cell membrane</location>
        <topology evidence="1">Multi-pass membrane protein</topology>
    </subcellularLocation>
</comment>
<name>A0A1M5EN87_9BACI</name>
<accession>A0A1M5EN87</accession>
<keyword evidence="4 6" id="KW-1133">Transmembrane helix</keyword>
<dbReference type="InterPro" id="IPR024923">
    <property type="entry name" value="PG_synth_SpoVB"/>
</dbReference>
<dbReference type="STRING" id="930117.SAMN05216225_100592"/>